<evidence type="ECO:0000313" key="11">
    <source>
        <dbReference type="EMBL" id="TID21492.1"/>
    </source>
</evidence>
<evidence type="ECO:0000256" key="3">
    <source>
        <dbReference type="ARBA" id="ARBA00019615"/>
    </source>
</evidence>
<comment type="subcellular location">
    <subcellularLocation>
        <location evidence="1 9">Nucleus</location>
    </subcellularLocation>
</comment>
<feature type="region of interest" description="Disordered" evidence="10">
    <location>
        <begin position="1"/>
        <end position="32"/>
    </location>
</feature>
<evidence type="ECO:0000256" key="1">
    <source>
        <dbReference type="ARBA" id="ARBA00004123"/>
    </source>
</evidence>
<protein>
    <recommendedName>
        <fullName evidence="3 9">Mediator of RNA polymerase II transcription subunit 19</fullName>
    </recommendedName>
    <alternativeName>
        <fullName evidence="8 9">Mediator complex subunit 19</fullName>
    </alternativeName>
</protein>
<feature type="region of interest" description="Disordered" evidence="10">
    <location>
        <begin position="97"/>
        <end position="119"/>
    </location>
</feature>
<evidence type="ECO:0000256" key="10">
    <source>
        <dbReference type="SAM" id="MobiDB-lite"/>
    </source>
</evidence>
<evidence type="ECO:0000256" key="7">
    <source>
        <dbReference type="ARBA" id="ARBA00023242"/>
    </source>
</evidence>
<feature type="compositionally biased region" description="Polar residues" evidence="10">
    <location>
        <begin position="195"/>
        <end position="212"/>
    </location>
</feature>
<comment type="similarity">
    <text evidence="2 9">Belongs to the Mediator complex subunit 19 family.</text>
</comment>
<comment type="function">
    <text evidence="9">Component of the Mediator complex, a coactivator involved in the regulated transcription of nearly all RNA polymerase II-dependent genes. Mediator functions as a bridge to convey information from gene-specific regulatory proteins to the basal RNA polymerase II transcription machinery. Mediator is recruited to promoters by direct interactions with regulatory proteins and serves as a scaffold for the assembly of a functional preinitiation complex with RNA polymerase II and the general transcription factors.</text>
</comment>
<feature type="compositionally biased region" description="Basic and acidic residues" evidence="10">
    <location>
        <begin position="241"/>
        <end position="250"/>
    </location>
</feature>
<evidence type="ECO:0000256" key="6">
    <source>
        <dbReference type="ARBA" id="ARBA00023163"/>
    </source>
</evidence>
<dbReference type="Pfam" id="PF08633">
    <property type="entry name" value="Rox3"/>
    <property type="match status" value="1"/>
</dbReference>
<evidence type="ECO:0000256" key="5">
    <source>
        <dbReference type="ARBA" id="ARBA00023159"/>
    </source>
</evidence>
<organism evidence="11 12">
    <name type="scientific">Venturia nashicola</name>
    <dbReference type="NCBI Taxonomy" id="86259"/>
    <lineage>
        <taxon>Eukaryota</taxon>
        <taxon>Fungi</taxon>
        <taxon>Dikarya</taxon>
        <taxon>Ascomycota</taxon>
        <taxon>Pezizomycotina</taxon>
        <taxon>Dothideomycetes</taxon>
        <taxon>Pleosporomycetidae</taxon>
        <taxon>Venturiales</taxon>
        <taxon>Venturiaceae</taxon>
        <taxon>Venturia</taxon>
    </lineage>
</organism>
<feature type="compositionally biased region" description="Basic and acidic residues" evidence="10">
    <location>
        <begin position="213"/>
        <end position="225"/>
    </location>
</feature>
<dbReference type="AlphaFoldDB" id="A0A4Z1NZD9"/>
<evidence type="ECO:0000256" key="9">
    <source>
        <dbReference type="RuleBase" id="RU364151"/>
    </source>
</evidence>
<proteinExistence type="inferred from homology"/>
<dbReference type="EMBL" id="SNSC02000009">
    <property type="protein sequence ID" value="TID21492.1"/>
    <property type="molecule type" value="Genomic_DNA"/>
</dbReference>
<comment type="caution">
    <text evidence="11">The sequence shown here is derived from an EMBL/GenBank/DDBJ whole genome shotgun (WGS) entry which is preliminary data.</text>
</comment>
<keyword evidence="12" id="KW-1185">Reference proteome</keyword>
<feature type="compositionally biased region" description="Basic residues" evidence="10">
    <location>
        <begin position="251"/>
        <end position="261"/>
    </location>
</feature>
<evidence type="ECO:0000256" key="4">
    <source>
        <dbReference type="ARBA" id="ARBA00023015"/>
    </source>
</evidence>
<keyword evidence="6 9" id="KW-0804">Transcription</keyword>
<accession>A0A4Z1NZD9</accession>
<evidence type="ECO:0000313" key="12">
    <source>
        <dbReference type="Proteomes" id="UP000298493"/>
    </source>
</evidence>
<dbReference type="STRING" id="86259.A0A4Z1NZD9"/>
<evidence type="ECO:0000256" key="8">
    <source>
        <dbReference type="ARBA" id="ARBA00032018"/>
    </source>
</evidence>
<dbReference type="Proteomes" id="UP000298493">
    <property type="component" value="Unassembled WGS sequence"/>
</dbReference>
<keyword evidence="5 9" id="KW-0010">Activator</keyword>
<dbReference type="GO" id="GO:0006357">
    <property type="term" value="P:regulation of transcription by RNA polymerase II"/>
    <property type="evidence" value="ECO:0007669"/>
    <property type="project" value="InterPro"/>
</dbReference>
<name>A0A4Z1NZD9_9PEZI</name>
<reference evidence="11 12" key="1">
    <citation type="submission" date="2019-04" db="EMBL/GenBank/DDBJ databases">
        <title>High contiguity whole genome sequence and gene annotation resource for two Venturia nashicola isolates.</title>
        <authorList>
            <person name="Prokchorchik M."/>
            <person name="Won K."/>
            <person name="Lee Y."/>
            <person name="Choi E.D."/>
            <person name="Segonzac C."/>
            <person name="Sohn K.H."/>
        </authorList>
    </citation>
    <scope>NUCLEOTIDE SEQUENCE [LARGE SCALE GENOMIC DNA]</scope>
    <source>
        <strain evidence="11 12">PRI2</strain>
    </source>
</reference>
<gene>
    <name evidence="9" type="primary">MED19</name>
    <name evidence="11" type="ORF">E6O75_ATG04887</name>
</gene>
<keyword evidence="4 9" id="KW-0805">Transcription regulation</keyword>
<comment type="subunit">
    <text evidence="9">Component of the Mediator complex.</text>
</comment>
<feature type="compositionally biased region" description="Basic residues" evidence="10">
    <location>
        <begin position="273"/>
        <end position="282"/>
    </location>
</feature>
<feature type="region of interest" description="Disordered" evidence="10">
    <location>
        <begin position="180"/>
        <end position="282"/>
    </location>
</feature>
<dbReference type="GO" id="GO:0016592">
    <property type="term" value="C:mediator complex"/>
    <property type="evidence" value="ECO:0007669"/>
    <property type="project" value="InterPro"/>
</dbReference>
<keyword evidence="7 9" id="KW-0539">Nucleus</keyword>
<evidence type="ECO:0000256" key="2">
    <source>
        <dbReference type="ARBA" id="ARBA00009259"/>
    </source>
</evidence>
<sequence length="334" mass="37099">MPTDDDVPMTDSLQPPAPSTTAAPSEPPRTDHEWQYYYLPSEPVKPLVPLTSQNLISLYDLNNLMNSVRRTDPVTGEKINKLRKSYEGKVKTLHLSGINKPSNDAAEFTNPGGKPLSEVPEGTKGFLDFEPDEWLHEKLQGRPIQAPTEDFQAKLERALQMRPGGILDANKWDKIIGPAESKTKSSFDPARVAVPQSSTGRNSPLLKASNSVRPERAGAKRRYTDHTFTGYGEGLSDDVGDSAHEEERKSAHINKKRRKVTKLTSSVKDKKKEARPRRSKRIRPPSFTWHLEFSSLLSIPLSASLNSKADNCVLSRITLGLQVLSAARRTTLLA</sequence>
<dbReference type="GO" id="GO:0003712">
    <property type="term" value="F:transcription coregulator activity"/>
    <property type="evidence" value="ECO:0007669"/>
    <property type="project" value="InterPro"/>
</dbReference>
<dbReference type="InterPro" id="IPR013942">
    <property type="entry name" value="Mediator_Med19_fun"/>
</dbReference>